<dbReference type="InterPro" id="IPR001296">
    <property type="entry name" value="Glyco_trans_1"/>
</dbReference>
<accession>A0A4Y6V8J7</accession>
<evidence type="ECO:0000313" key="4">
    <source>
        <dbReference type="Proteomes" id="UP000317214"/>
    </source>
</evidence>
<sequence length="385" mass="42163">MTGRPLKILQITNVDFALRQFIFPLMQVLRNAGHDVQGGCAEGRDLAAVRASGFKVHGLPMARSFSPLAQGRAFWALVRLIREERPDVVHGHMPISGILARLAAKFCGVPVIAYTGHGFLFNQPGSGLRRWLSLLLEFVTGRMTNLYMTVSVEEARDARRLHLNAHPVAIGNGRDPQRFLPNPEARQRVRAGLGVADHVPVIIVVSRLVRHKGHPELLRAMEHVPDAELWVVGERLATDHGHDLAQSFARAKEKLGSRLRLLGSRDDVPDLLAASDIFALPSHFEGLPMSVIEAMLCGLPVVATDVKGPREQVENGRTGLLVPPGLAAPLAQALGTLTQDRAKAAAMGERGRQRAVSLYSEERVLQRVARLIEQEAQGVCGPRKR</sequence>
<dbReference type="InterPro" id="IPR028098">
    <property type="entry name" value="Glyco_trans_4-like_N"/>
</dbReference>
<dbReference type="AlphaFoldDB" id="A0A4Y6V8J7"/>
<dbReference type="PANTHER" id="PTHR12526:SF636">
    <property type="entry name" value="BLL3647 PROTEIN"/>
    <property type="match status" value="1"/>
</dbReference>
<organism evidence="3 4">
    <name type="scientific">Neokomagataea tanensis</name>
    <dbReference type="NCBI Taxonomy" id="661191"/>
    <lineage>
        <taxon>Bacteria</taxon>
        <taxon>Pseudomonadati</taxon>
        <taxon>Pseudomonadota</taxon>
        <taxon>Alphaproteobacteria</taxon>
        <taxon>Acetobacterales</taxon>
        <taxon>Acetobacteraceae</taxon>
        <taxon>Neokomagataea</taxon>
    </lineage>
</organism>
<dbReference type="Pfam" id="PF00534">
    <property type="entry name" value="Glycos_transf_1"/>
    <property type="match status" value="1"/>
</dbReference>
<dbReference type="EMBL" id="CP032485">
    <property type="protein sequence ID" value="QDH25000.1"/>
    <property type="molecule type" value="Genomic_DNA"/>
</dbReference>
<dbReference type="GO" id="GO:0016757">
    <property type="term" value="F:glycosyltransferase activity"/>
    <property type="evidence" value="ECO:0007669"/>
    <property type="project" value="InterPro"/>
</dbReference>
<name>A0A4Y6V8J7_9PROT</name>
<evidence type="ECO:0000259" key="1">
    <source>
        <dbReference type="Pfam" id="PF00534"/>
    </source>
</evidence>
<dbReference type="PANTHER" id="PTHR12526">
    <property type="entry name" value="GLYCOSYLTRANSFERASE"/>
    <property type="match status" value="1"/>
</dbReference>
<dbReference type="Proteomes" id="UP000317214">
    <property type="component" value="Chromosome"/>
</dbReference>
<protein>
    <submittedName>
        <fullName evidence="3">Glycosyltransferase family 1 protein</fullName>
    </submittedName>
</protein>
<feature type="domain" description="Glycosyltransferase subfamily 4-like N-terminal" evidence="2">
    <location>
        <begin position="25"/>
        <end position="173"/>
    </location>
</feature>
<dbReference type="KEGG" id="ntn:D5366_07005"/>
<dbReference type="OrthoDB" id="9790710at2"/>
<dbReference type="CDD" id="cd03808">
    <property type="entry name" value="GT4_CapM-like"/>
    <property type="match status" value="1"/>
</dbReference>
<keyword evidence="3" id="KW-0808">Transferase</keyword>
<evidence type="ECO:0000313" key="3">
    <source>
        <dbReference type="EMBL" id="QDH25000.1"/>
    </source>
</evidence>
<keyword evidence="4" id="KW-1185">Reference proteome</keyword>
<reference evidence="3 4" key="1">
    <citation type="submission" date="2018-09" db="EMBL/GenBank/DDBJ databases">
        <title>The complete genome sequence of Neokomagataea tanensis NBRC 106556(T).</title>
        <authorList>
            <person name="Chua K.-O."/>
            <person name="See-Too W.-S."/>
            <person name="Hong K.-W."/>
            <person name="Yin W.-F."/>
            <person name="Chan K.-G."/>
        </authorList>
    </citation>
    <scope>NUCLEOTIDE SEQUENCE [LARGE SCALE GENOMIC DNA]</scope>
    <source>
        <strain evidence="4">AH13 \ NBRC 106556</strain>
    </source>
</reference>
<feature type="domain" description="Glycosyl transferase family 1" evidence="1">
    <location>
        <begin position="188"/>
        <end position="354"/>
    </location>
</feature>
<gene>
    <name evidence="3" type="ORF">D5366_07005</name>
</gene>
<evidence type="ECO:0000259" key="2">
    <source>
        <dbReference type="Pfam" id="PF13579"/>
    </source>
</evidence>
<proteinExistence type="predicted"/>
<dbReference type="Pfam" id="PF13579">
    <property type="entry name" value="Glyco_trans_4_4"/>
    <property type="match status" value="1"/>
</dbReference>
<dbReference type="Gene3D" id="3.40.50.2000">
    <property type="entry name" value="Glycogen Phosphorylase B"/>
    <property type="match status" value="2"/>
</dbReference>
<dbReference type="SUPFAM" id="SSF53756">
    <property type="entry name" value="UDP-Glycosyltransferase/glycogen phosphorylase"/>
    <property type="match status" value="1"/>
</dbReference>